<evidence type="ECO:0000256" key="1">
    <source>
        <dbReference type="SAM" id="MobiDB-lite"/>
    </source>
</evidence>
<feature type="compositionally biased region" description="Low complexity" evidence="1">
    <location>
        <begin position="48"/>
        <end position="58"/>
    </location>
</feature>
<keyword evidence="3" id="KW-1185">Reference proteome</keyword>
<comment type="caution">
    <text evidence="2">The sequence shown here is derived from an EMBL/GenBank/DDBJ whole genome shotgun (WGS) entry which is preliminary data.</text>
</comment>
<accession>A0ABN9TW39</accession>
<protein>
    <submittedName>
        <fullName evidence="2">Uncharacterized protein</fullName>
    </submittedName>
</protein>
<dbReference type="Proteomes" id="UP001189429">
    <property type="component" value="Unassembled WGS sequence"/>
</dbReference>
<evidence type="ECO:0000313" key="3">
    <source>
        <dbReference type="Proteomes" id="UP001189429"/>
    </source>
</evidence>
<proteinExistence type="predicted"/>
<dbReference type="EMBL" id="CAUYUJ010015105">
    <property type="protein sequence ID" value="CAK0849918.1"/>
    <property type="molecule type" value="Genomic_DNA"/>
</dbReference>
<evidence type="ECO:0000313" key="2">
    <source>
        <dbReference type="EMBL" id="CAK0849918.1"/>
    </source>
</evidence>
<reference evidence="2" key="1">
    <citation type="submission" date="2023-10" db="EMBL/GenBank/DDBJ databases">
        <authorList>
            <person name="Chen Y."/>
            <person name="Shah S."/>
            <person name="Dougan E. K."/>
            <person name="Thang M."/>
            <person name="Chan C."/>
        </authorList>
    </citation>
    <scope>NUCLEOTIDE SEQUENCE [LARGE SCALE GENOMIC DNA]</scope>
</reference>
<name>A0ABN9TW39_9DINO</name>
<organism evidence="2 3">
    <name type="scientific">Prorocentrum cordatum</name>
    <dbReference type="NCBI Taxonomy" id="2364126"/>
    <lineage>
        <taxon>Eukaryota</taxon>
        <taxon>Sar</taxon>
        <taxon>Alveolata</taxon>
        <taxon>Dinophyceae</taxon>
        <taxon>Prorocentrales</taxon>
        <taxon>Prorocentraceae</taxon>
        <taxon>Prorocentrum</taxon>
    </lineage>
</organism>
<feature type="region of interest" description="Disordered" evidence="1">
    <location>
        <begin position="43"/>
        <end position="103"/>
    </location>
</feature>
<gene>
    <name evidence="2" type="ORF">PCOR1329_LOCUS42492</name>
</gene>
<sequence>MMASVTSGSATSAGQLRAGFLLILRPPCCRLYSVLKYVPESVPRCAHSSTSPSTTEATTTRREQTEYWSQWSRTRRSRRARTSPIQTRPPPPAPVRPSSVWGTGACPTGAATGVWTLHGHGNM</sequence>